<evidence type="ECO:0000313" key="2">
    <source>
        <dbReference type="EMBL" id="TFL03310.1"/>
    </source>
</evidence>
<proteinExistence type="predicted"/>
<dbReference type="InterPro" id="IPR036047">
    <property type="entry name" value="F-box-like_dom_sf"/>
</dbReference>
<sequence>MVVQQLGTNLASVHSLPDELLLMVFLLMRPCASSCEETVSRVTAVCRKWRELA</sequence>
<dbReference type="InterPro" id="IPR001810">
    <property type="entry name" value="F-box_dom"/>
</dbReference>
<organism evidence="2 3">
    <name type="scientific">Pterulicium gracile</name>
    <dbReference type="NCBI Taxonomy" id="1884261"/>
    <lineage>
        <taxon>Eukaryota</taxon>
        <taxon>Fungi</taxon>
        <taxon>Dikarya</taxon>
        <taxon>Basidiomycota</taxon>
        <taxon>Agaricomycotina</taxon>
        <taxon>Agaricomycetes</taxon>
        <taxon>Agaricomycetidae</taxon>
        <taxon>Agaricales</taxon>
        <taxon>Pleurotineae</taxon>
        <taxon>Pterulaceae</taxon>
        <taxon>Pterulicium</taxon>
    </lineage>
</organism>
<feature type="non-terminal residue" evidence="2">
    <location>
        <position position="53"/>
    </location>
</feature>
<protein>
    <recommendedName>
        <fullName evidence="1">F-box domain-containing protein</fullName>
    </recommendedName>
</protein>
<gene>
    <name evidence="2" type="ORF">BDV98DRAFT_602775</name>
</gene>
<dbReference type="EMBL" id="ML178820">
    <property type="protein sequence ID" value="TFL03310.1"/>
    <property type="molecule type" value="Genomic_DNA"/>
</dbReference>
<dbReference type="Gene3D" id="1.20.1280.50">
    <property type="match status" value="1"/>
</dbReference>
<dbReference type="AlphaFoldDB" id="A0A5C3QR70"/>
<evidence type="ECO:0000259" key="1">
    <source>
        <dbReference type="Pfam" id="PF12937"/>
    </source>
</evidence>
<dbReference type="Pfam" id="PF12937">
    <property type="entry name" value="F-box-like"/>
    <property type="match status" value="1"/>
</dbReference>
<dbReference type="SUPFAM" id="SSF81383">
    <property type="entry name" value="F-box domain"/>
    <property type="match status" value="1"/>
</dbReference>
<dbReference type="CDD" id="cd09917">
    <property type="entry name" value="F-box_SF"/>
    <property type="match status" value="1"/>
</dbReference>
<keyword evidence="3" id="KW-1185">Reference proteome</keyword>
<accession>A0A5C3QR70</accession>
<name>A0A5C3QR70_9AGAR</name>
<dbReference type="Proteomes" id="UP000305067">
    <property type="component" value="Unassembled WGS sequence"/>
</dbReference>
<feature type="domain" description="F-box" evidence="1">
    <location>
        <begin position="14"/>
        <end position="53"/>
    </location>
</feature>
<evidence type="ECO:0000313" key="3">
    <source>
        <dbReference type="Proteomes" id="UP000305067"/>
    </source>
</evidence>
<reference evidence="2 3" key="1">
    <citation type="journal article" date="2019" name="Nat. Ecol. Evol.">
        <title>Megaphylogeny resolves global patterns of mushroom evolution.</title>
        <authorList>
            <person name="Varga T."/>
            <person name="Krizsan K."/>
            <person name="Foldi C."/>
            <person name="Dima B."/>
            <person name="Sanchez-Garcia M."/>
            <person name="Sanchez-Ramirez S."/>
            <person name="Szollosi G.J."/>
            <person name="Szarkandi J.G."/>
            <person name="Papp V."/>
            <person name="Albert L."/>
            <person name="Andreopoulos W."/>
            <person name="Angelini C."/>
            <person name="Antonin V."/>
            <person name="Barry K.W."/>
            <person name="Bougher N.L."/>
            <person name="Buchanan P."/>
            <person name="Buyck B."/>
            <person name="Bense V."/>
            <person name="Catcheside P."/>
            <person name="Chovatia M."/>
            <person name="Cooper J."/>
            <person name="Damon W."/>
            <person name="Desjardin D."/>
            <person name="Finy P."/>
            <person name="Geml J."/>
            <person name="Haridas S."/>
            <person name="Hughes K."/>
            <person name="Justo A."/>
            <person name="Karasinski D."/>
            <person name="Kautmanova I."/>
            <person name="Kiss B."/>
            <person name="Kocsube S."/>
            <person name="Kotiranta H."/>
            <person name="LaButti K.M."/>
            <person name="Lechner B.E."/>
            <person name="Liimatainen K."/>
            <person name="Lipzen A."/>
            <person name="Lukacs Z."/>
            <person name="Mihaltcheva S."/>
            <person name="Morgado L.N."/>
            <person name="Niskanen T."/>
            <person name="Noordeloos M.E."/>
            <person name="Ohm R.A."/>
            <person name="Ortiz-Santana B."/>
            <person name="Ovrebo C."/>
            <person name="Racz N."/>
            <person name="Riley R."/>
            <person name="Savchenko A."/>
            <person name="Shiryaev A."/>
            <person name="Soop K."/>
            <person name="Spirin V."/>
            <person name="Szebenyi C."/>
            <person name="Tomsovsky M."/>
            <person name="Tulloss R.E."/>
            <person name="Uehling J."/>
            <person name="Grigoriev I.V."/>
            <person name="Vagvolgyi C."/>
            <person name="Papp T."/>
            <person name="Martin F.M."/>
            <person name="Miettinen O."/>
            <person name="Hibbett D.S."/>
            <person name="Nagy L.G."/>
        </authorList>
    </citation>
    <scope>NUCLEOTIDE SEQUENCE [LARGE SCALE GENOMIC DNA]</scope>
    <source>
        <strain evidence="2 3">CBS 309.79</strain>
    </source>
</reference>